<evidence type="ECO:0000313" key="3">
    <source>
        <dbReference type="EMBL" id="TPW75539.1"/>
    </source>
</evidence>
<dbReference type="PROSITE" id="PS51257">
    <property type="entry name" value="PROKAR_LIPOPROTEIN"/>
    <property type="match status" value="1"/>
</dbReference>
<evidence type="ECO:0000313" key="4">
    <source>
        <dbReference type="Proteomes" id="UP000316252"/>
    </source>
</evidence>
<proteinExistence type="predicted"/>
<dbReference type="EMBL" id="VHQG01000002">
    <property type="protein sequence ID" value="TPW75539.1"/>
    <property type="molecule type" value="Genomic_DNA"/>
</dbReference>
<feature type="compositionally biased region" description="Low complexity" evidence="1">
    <location>
        <begin position="189"/>
        <end position="201"/>
    </location>
</feature>
<feature type="compositionally biased region" description="Low complexity" evidence="1">
    <location>
        <begin position="155"/>
        <end position="169"/>
    </location>
</feature>
<reference evidence="3 4" key="1">
    <citation type="submission" date="2019-06" db="EMBL/GenBank/DDBJ databases">
        <authorList>
            <person name="Li F."/>
        </authorList>
    </citation>
    <scope>NUCLEOTIDE SEQUENCE [LARGE SCALE GENOMIC DNA]</scope>
    <source>
        <strain evidence="3 4">10F1D-1</strain>
    </source>
</reference>
<dbReference type="RefSeq" id="WP_141162899.1">
    <property type="nucleotide sequence ID" value="NZ_VHQG01000002.1"/>
</dbReference>
<evidence type="ECO:0000256" key="1">
    <source>
        <dbReference type="SAM" id="MobiDB-lite"/>
    </source>
</evidence>
<sequence length="201" mass="20409">MKARALASIALLGGLSIGLAGCNFVTPQATTNHYDPSDGVSGNVGQIGLRNAVAIVNDEGDANLVLTAVNNSDLDISLRVQYEAGGDKKNLTLNLKPGANNVGYGKRGQRLLEDFDPKAGSLAQIYFVYAGHEGLQLGVPVLDTTFAEYAEHGPTVKPSPSVSPSTAPSGEASTPADGTDQSGTEVSGAPSDAASDPAANG</sequence>
<dbReference type="OrthoDB" id="3267550at2"/>
<keyword evidence="2" id="KW-0732">Signal</keyword>
<dbReference type="AlphaFoldDB" id="A0A506Y515"/>
<feature type="chain" id="PRO_5039518686" description="DNA modification methylase" evidence="2">
    <location>
        <begin position="21"/>
        <end position="201"/>
    </location>
</feature>
<evidence type="ECO:0008006" key="5">
    <source>
        <dbReference type="Google" id="ProtNLM"/>
    </source>
</evidence>
<gene>
    <name evidence="3" type="ORF">FJ657_06520</name>
</gene>
<organism evidence="3 4">
    <name type="scientific">Schumannella soli</name>
    <dbReference type="NCBI Taxonomy" id="2590779"/>
    <lineage>
        <taxon>Bacteria</taxon>
        <taxon>Bacillati</taxon>
        <taxon>Actinomycetota</taxon>
        <taxon>Actinomycetes</taxon>
        <taxon>Micrococcales</taxon>
        <taxon>Microbacteriaceae</taxon>
        <taxon>Schumannella</taxon>
    </lineage>
</organism>
<dbReference type="Proteomes" id="UP000316252">
    <property type="component" value="Unassembled WGS sequence"/>
</dbReference>
<feature type="signal peptide" evidence="2">
    <location>
        <begin position="1"/>
        <end position="20"/>
    </location>
</feature>
<protein>
    <recommendedName>
        <fullName evidence="5">DNA modification methylase</fullName>
    </recommendedName>
</protein>
<comment type="caution">
    <text evidence="3">The sequence shown here is derived from an EMBL/GenBank/DDBJ whole genome shotgun (WGS) entry which is preliminary data.</text>
</comment>
<feature type="region of interest" description="Disordered" evidence="1">
    <location>
        <begin position="152"/>
        <end position="201"/>
    </location>
</feature>
<evidence type="ECO:0000256" key="2">
    <source>
        <dbReference type="SAM" id="SignalP"/>
    </source>
</evidence>
<name>A0A506Y515_9MICO</name>
<keyword evidence="4" id="KW-1185">Reference proteome</keyword>
<accession>A0A506Y515</accession>